<dbReference type="EMBL" id="JBBNAE010000001">
    <property type="protein sequence ID" value="KAK9156037.1"/>
    <property type="molecule type" value="Genomic_DNA"/>
</dbReference>
<feature type="domain" description="Bulb-type lectin" evidence="8">
    <location>
        <begin position="29"/>
        <end position="170"/>
    </location>
</feature>
<keyword evidence="2" id="KW-0812">Transmembrane</keyword>
<evidence type="ECO:0000313" key="9">
    <source>
        <dbReference type="EMBL" id="KAK9156037.1"/>
    </source>
</evidence>
<dbReference type="PROSITE" id="PS50011">
    <property type="entry name" value="PROTEIN_KINASE_DOM"/>
    <property type="match status" value="1"/>
</dbReference>
<gene>
    <name evidence="9" type="ORF">Sjap_003517</name>
</gene>
<evidence type="ECO:0000256" key="1">
    <source>
        <dbReference type="ARBA" id="ARBA00004167"/>
    </source>
</evidence>
<protein>
    <recommendedName>
        <fullName evidence="11">Protein kinase domain-containing protein</fullName>
    </recommendedName>
</protein>
<evidence type="ECO:0000256" key="6">
    <source>
        <dbReference type="SAM" id="SignalP"/>
    </source>
</evidence>
<evidence type="ECO:0000256" key="2">
    <source>
        <dbReference type="ARBA" id="ARBA00022692"/>
    </source>
</evidence>
<dbReference type="SUPFAM" id="SSF56112">
    <property type="entry name" value="Protein kinase-like (PK-like)"/>
    <property type="match status" value="1"/>
</dbReference>
<feature type="domain" description="Protein kinase" evidence="7">
    <location>
        <begin position="95"/>
        <end position="434"/>
    </location>
</feature>
<evidence type="ECO:0000259" key="7">
    <source>
        <dbReference type="PROSITE" id="PS50011"/>
    </source>
</evidence>
<organism evidence="9 10">
    <name type="scientific">Stephania japonica</name>
    <dbReference type="NCBI Taxonomy" id="461633"/>
    <lineage>
        <taxon>Eukaryota</taxon>
        <taxon>Viridiplantae</taxon>
        <taxon>Streptophyta</taxon>
        <taxon>Embryophyta</taxon>
        <taxon>Tracheophyta</taxon>
        <taxon>Spermatophyta</taxon>
        <taxon>Magnoliopsida</taxon>
        <taxon>Ranunculales</taxon>
        <taxon>Menispermaceae</taxon>
        <taxon>Menispermoideae</taxon>
        <taxon>Cissampelideae</taxon>
        <taxon>Stephania</taxon>
    </lineage>
</organism>
<dbReference type="GO" id="GO:0005524">
    <property type="term" value="F:ATP binding"/>
    <property type="evidence" value="ECO:0007669"/>
    <property type="project" value="InterPro"/>
</dbReference>
<dbReference type="PROSITE" id="PS50927">
    <property type="entry name" value="BULB_LECTIN"/>
    <property type="match status" value="1"/>
</dbReference>
<dbReference type="SUPFAM" id="SSF51110">
    <property type="entry name" value="alpha-D-mannose-specific plant lectins"/>
    <property type="match status" value="1"/>
</dbReference>
<dbReference type="GO" id="GO:0016020">
    <property type="term" value="C:membrane"/>
    <property type="evidence" value="ECO:0007669"/>
    <property type="project" value="UniProtKB-SubCell"/>
</dbReference>
<dbReference type="FunFam" id="1.10.510.10:FF:000384">
    <property type="entry name" value="G-type lectin S-receptor-like serine/threonine-protein kinase"/>
    <property type="match status" value="1"/>
</dbReference>
<evidence type="ECO:0000256" key="5">
    <source>
        <dbReference type="ARBA" id="ARBA00023136"/>
    </source>
</evidence>
<dbReference type="AlphaFoldDB" id="A0AAP0PTN5"/>
<dbReference type="SMART" id="SM00220">
    <property type="entry name" value="S_TKc"/>
    <property type="match status" value="1"/>
</dbReference>
<name>A0AAP0PTN5_9MAGN</name>
<feature type="signal peptide" evidence="6">
    <location>
        <begin position="1"/>
        <end position="29"/>
    </location>
</feature>
<dbReference type="GO" id="GO:0004672">
    <property type="term" value="F:protein kinase activity"/>
    <property type="evidence" value="ECO:0007669"/>
    <property type="project" value="InterPro"/>
</dbReference>
<feature type="chain" id="PRO_5042995378" description="Protein kinase domain-containing protein" evidence="6">
    <location>
        <begin position="30"/>
        <end position="460"/>
    </location>
</feature>
<keyword evidence="3 6" id="KW-0732">Signal</keyword>
<dbReference type="Gene3D" id="2.90.10.10">
    <property type="entry name" value="Bulb-type lectin domain"/>
    <property type="match status" value="1"/>
</dbReference>
<comment type="subcellular location">
    <subcellularLocation>
        <location evidence="1">Membrane</location>
        <topology evidence="1">Single-pass membrane protein</topology>
    </subcellularLocation>
</comment>
<accession>A0AAP0PTN5</accession>
<dbReference type="PANTHER" id="PTHR47974">
    <property type="entry name" value="OS07G0415500 PROTEIN"/>
    <property type="match status" value="1"/>
</dbReference>
<reference evidence="9 10" key="1">
    <citation type="submission" date="2024-01" db="EMBL/GenBank/DDBJ databases">
        <title>Genome assemblies of Stephania.</title>
        <authorList>
            <person name="Yang L."/>
        </authorList>
    </citation>
    <scope>NUCLEOTIDE SEQUENCE [LARGE SCALE GENOMIC DNA]</scope>
    <source>
        <strain evidence="9">QJT</strain>
        <tissue evidence="9">Leaf</tissue>
    </source>
</reference>
<dbReference type="Gene3D" id="1.10.510.10">
    <property type="entry name" value="Transferase(Phosphotransferase) domain 1"/>
    <property type="match status" value="1"/>
</dbReference>
<keyword evidence="10" id="KW-1185">Reference proteome</keyword>
<dbReference type="SMART" id="SM00108">
    <property type="entry name" value="B_lectin"/>
    <property type="match status" value="1"/>
</dbReference>
<dbReference type="InterPro" id="IPR000719">
    <property type="entry name" value="Prot_kinase_dom"/>
</dbReference>
<evidence type="ECO:0000256" key="3">
    <source>
        <dbReference type="ARBA" id="ARBA00022729"/>
    </source>
</evidence>
<evidence type="ECO:0008006" key="11">
    <source>
        <dbReference type="Google" id="ProtNLM"/>
    </source>
</evidence>
<evidence type="ECO:0000313" key="10">
    <source>
        <dbReference type="Proteomes" id="UP001417504"/>
    </source>
</evidence>
<dbReference type="InterPro" id="IPR036426">
    <property type="entry name" value="Bulb-type_lectin_dom_sf"/>
</dbReference>
<evidence type="ECO:0000256" key="4">
    <source>
        <dbReference type="ARBA" id="ARBA00022989"/>
    </source>
</evidence>
<dbReference type="InterPro" id="IPR001480">
    <property type="entry name" value="Bulb-type_lectin_dom"/>
</dbReference>
<dbReference type="InterPro" id="IPR011009">
    <property type="entry name" value="Kinase-like_dom_sf"/>
</dbReference>
<dbReference type="Proteomes" id="UP001417504">
    <property type="component" value="Unassembled WGS sequence"/>
</dbReference>
<keyword evidence="4" id="KW-1133">Transmembrane helix</keyword>
<keyword evidence="5" id="KW-0472">Membrane</keyword>
<dbReference type="Pfam" id="PF00069">
    <property type="entry name" value="Pkinase"/>
    <property type="match status" value="1"/>
</dbReference>
<evidence type="ECO:0000259" key="8">
    <source>
        <dbReference type="PROSITE" id="PS50927"/>
    </source>
</evidence>
<sequence length="460" mass="51729">MDDKFLLFFFLSFVLLFFSAKMHLCGSAADTISAGQSLTANQTIVSKGGDFELGFFTPDRSLKHYLGIWYKKAYAQNRTGIWVANGDQPIIDLSSSELKLLENGNLVILNEFKIHGAKLKYYKRSKRALKLISWKNSEDPSPGLFSFELLPSEFVMTWRYSMRTRATGQFGRCSTGEGSSCQCLQGFEELSLEDRNLGDPSGGCARNSPLQCLVLVAIWTWRKWGSVEMSDAVEGSLVAFTNRDLKVTTKNFSEKIGGGAFVGIARGIAYLHEECRDYFIHCDIKPENIRLDADFTPKVADFGLAKLVCREFSRVIMTFRGTIGYMAPEWSSGVAITTKVDVYSYGMMLFEIISGRKNLKRFKDGKAWFFPTWAANKVISEGQPVLEILDNKLQGNVDIDELKRAFRVACWCIQEEVAQRSSMGQVVQILEGLLEANPPPIQSYLQSLVDNEKTENLFSQ</sequence>
<comment type="caution">
    <text evidence="9">The sequence shown here is derived from an EMBL/GenBank/DDBJ whole genome shotgun (WGS) entry which is preliminary data.</text>
</comment>
<proteinExistence type="predicted"/>
<dbReference type="PANTHER" id="PTHR47974:SF19">
    <property type="entry name" value="RECEPTOR-LIKE SERINE_THREONINE-PROTEIN KINASE"/>
    <property type="match status" value="1"/>
</dbReference>